<dbReference type="Proteomes" id="UP000245263">
    <property type="component" value="Chromosome 1"/>
</dbReference>
<evidence type="ECO:0000313" key="3">
    <source>
        <dbReference type="Proteomes" id="UP000245263"/>
    </source>
</evidence>
<protein>
    <recommendedName>
        <fullName evidence="4">YhhN-like protein</fullName>
    </recommendedName>
</protein>
<feature type="transmembrane region" description="Helical" evidence="1">
    <location>
        <begin position="90"/>
        <end position="113"/>
    </location>
</feature>
<sequence length="207" mass="22507">MLSILQTQIPGKVKFSLALARCEPNDCSNMFQSRLFVASLMVMAAVASRILPHPPNFTPLLAVSLFSGAFLSDKRLAYGVPLLAMLISDLYFGFHSLMPVIYLCMALGVYSGFRLLPDRPALKTAGYTIAGSVLFFLVTNFAVWLTSGMYPLNEQGLVACFALAIPFFQNSIAGDLVYTGALFGGMYLLERMNVVPTTNSAPIKAKI</sequence>
<feature type="transmembrane region" description="Helical" evidence="1">
    <location>
        <begin position="157"/>
        <end position="183"/>
    </location>
</feature>
<feature type="transmembrane region" description="Helical" evidence="1">
    <location>
        <begin position="35"/>
        <end position="51"/>
    </location>
</feature>
<dbReference type="InterPro" id="IPR046487">
    <property type="entry name" value="DUF6580"/>
</dbReference>
<organism evidence="2 3">
    <name type="scientific">Leptospira kobayashii</name>
    <dbReference type="NCBI Taxonomy" id="1917830"/>
    <lineage>
        <taxon>Bacteria</taxon>
        <taxon>Pseudomonadati</taxon>
        <taxon>Spirochaetota</taxon>
        <taxon>Spirochaetia</taxon>
        <taxon>Leptospirales</taxon>
        <taxon>Leptospiraceae</taxon>
        <taxon>Leptospira</taxon>
    </lineage>
</organism>
<accession>A0ABN6KFS5</accession>
<keyword evidence="3" id="KW-1185">Reference proteome</keyword>
<feature type="transmembrane region" description="Helical" evidence="1">
    <location>
        <begin position="125"/>
        <end position="145"/>
    </location>
</feature>
<dbReference type="Pfam" id="PF20221">
    <property type="entry name" value="DUF6580"/>
    <property type="match status" value="1"/>
</dbReference>
<dbReference type="EMBL" id="AP025028">
    <property type="protein sequence ID" value="BDA79993.1"/>
    <property type="molecule type" value="Genomic_DNA"/>
</dbReference>
<reference evidence="2 3" key="1">
    <citation type="submission" date="2021-08" db="EMBL/GenBank/DDBJ databases">
        <title>Complete genome sequence of Leptospira kobayashii strain E30.</title>
        <authorList>
            <person name="Nakao R."/>
            <person name="Nakamura S."/>
            <person name="Masuzawa T."/>
            <person name="Koizumi N."/>
        </authorList>
    </citation>
    <scope>NUCLEOTIDE SEQUENCE [LARGE SCALE GENOMIC DNA]</scope>
    <source>
        <strain evidence="2 3">E30</strain>
    </source>
</reference>
<name>A0ABN6KFS5_9LEPT</name>
<evidence type="ECO:0000313" key="2">
    <source>
        <dbReference type="EMBL" id="BDA79993.1"/>
    </source>
</evidence>
<evidence type="ECO:0008006" key="4">
    <source>
        <dbReference type="Google" id="ProtNLM"/>
    </source>
</evidence>
<gene>
    <name evidence="2" type="ORF">LPTSP3_g29230</name>
</gene>
<keyword evidence="1" id="KW-1133">Transmembrane helix</keyword>
<keyword evidence="1" id="KW-0812">Transmembrane</keyword>
<keyword evidence="1" id="KW-0472">Membrane</keyword>
<evidence type="ECO:0000256" key="1">
    <source>
        <dbReference type="SAM" id="Phobius"/>
    </source>
</evidence>
<proteinExistence type="predicted"/>